<proteinExistence type="predicted"/>
<organism evidence="2">
    <name type="scientific">Tetraselmis sp. GSL018</name>
    <dbReference type="NCBI Taxonomy" id="582737"/>
    <lineage>
        <taxon>Eukaryota</taxon>
        <taxon>Viridiplantae</taxon>
        <taxon>Chlorophyta</taxon>
        <taxon>core chlorophytes</taxon>
        <taxon>Chlorodendrophyceae</taxon>
        <taxon>Chlorodendrales</taxon>
        <taxon>Chlorodendraceae</taxon>
        <taxon>Tetraselmis</taxon>
    </lineage>
</organism>
<name>A0A061SCN4_9CHLO</name>
<dbReference type="EMBL" id="GBEZ01003064">
    <property type="protein sequence ID" value="JAC82048.1"/>
    <property type="molecule type" value="Transcribed_RNA"/>
</dbReference>
<feature type="region of interest" description="Disordered" evidence="1">
    <location>
        <begin position="131"/>
        <end position="190"/>
    </location>
</feature>
<feature type="compositionally biased region" description="Polar residues" evidence="1">
    <location>
        <begin position="181"/>
        <end position="190"/>
    </location>
</feature>
<feature type="region of interest" description="Disordered" evidence="1">
    <location>
        <begin position="1"/>
        <end position="44"/>
    </location>
</feature>
<accession>A0A061SCN4</accession>
<sequence>MYARGSDPGVERRSQIRSERCPFSHDDVSSGKASNANPGKQISEGEWLYRELRATGSLQAGTSPFWADENCQPFDEHNLQYSAPEPSTLSSLPPLLELKTGTWRHLHGEQCPPTRVAHYAPRRVASRSGILQQPHAGDDRPTPSANGQALSTYRSLRRGHPPTSLCTSRTQSASGGPRPEGSQTLASSGSAPVAIDRLLTEHHKRVARARQEGRVVCSLPADVEAARVRAEERRRGSASEREEQFAAFQKGLKEVVKGSKISVKDRINPGVEQQWDETKRNLSRNRSQQYQKAIQDCESNFERWKQVRSKCADLRKLDPKVQQARSRAREALYFERGLNAQRLRDQWQQLKSATQQVMPRTSTRISDEGKQTLEEWRQRLADAKYRRQRDLISRKVESELQRSKLKRDHTFPSENSNHPARSMMSHIRP</sequence>
<feature type="region of interest" description="Disordered" evidence="1">
    <location>
        <begin position="392"/>
        <end position="429"/>
    </location>
</feature>
<feature type="compositionally biased region" description="Basic and acidic residues" evidence="1">
    <location>
        <begin position="392"/>
        <end position="402"/>
    </location>
</feature>
<dbReference type="AlphaFoldDB" id="A0A061SCN4"/>
<gene>
    <name evidence="2" type="ORF">TSPGSL018_6571</name>
</gene>
<reference evidence="2" key="1">
    <citation type="submission" date="2014-05" db="EMBL/GenBank/DDBJ databases">
        <title>The transcriptome of the halophilic microalga Tetraselmis sp. GSL018 isolated from the Great Salt Lake, Utah.</title>
        <authorList>
            <person name="Jinkerson R.E."/>
            <person name="D'Adamo S."/>
            <person name="Posewitz M.C."/>
        </authorList>
    </citation>
    <scope>NUCLEOTIDE SEQUENCE</scope>
    <source>
        <strain evidence="2">GSL018</strain>
    </source>
</reference>
<evidence type="ECO:0000256" key="1">
    <source>
        <dbReference type="SAM" id="MobiDB-lite"/>
    </source>
</evidence>
<feature type="compositionally biased region" description="Polar residues" evidence="1">
    <location>
        <begin position="143"/>
        <end position="154"/>
    </location>
</feature>
<feature type="compositionally biased region" description="Polar residues" evidence="1">
    <location>
        <begin position="164"/>
        <end position="174"/>
    </location>
</feature>
<protein>
    <submittedName>
        <fullName evidence="2">Uncharacterized protein</fullName>
    </submittedName>
</protein>
<feature type="compositionally biased region" description="Polar residues" evidence="1">
    <location>
        <begin position="31"/>
        <end position="40"/>
    </location>
</feature>
<feature type="compositionally biased region" description="Basic and acidic residues" evidence="1">
    <location>
        <begin position="9"/>
        <end position="29"/>
    </location>
</feature>
<evidence type="ECO:0000313" key="2">
    <source>
        <dbReference type="EMBL" id="JAC82048.1"/>
    </source>
</evidence>